<dbReference type="STRING" id="167542.P9515_01181"/>
<evidence type="ECO:0000313" key="5">
    <source>
        <dbReference type="EMBL" id="ABM71327.1"/>
    </source>
</evidence>
<dbReference type="eggNOG" id="COG1985">
    <property type="taxonomic scope" value="Bacteria"/>
</dbReference>
<name>A2BU66_PROM5</name>
<keyword evidence="3 5" id="KW-0560">Oxidoreductase</keyword>
<dbReference type="HOGENOM" id="CLU_036590_4_1_3"/>
<protein>
    <submittedName>
        <fullName evidence="5">RibD/ribG C-terminal domain</fullName>
        <ecNumber evidence="5">1.1.1.193</ecNumber>
    </submittedName>
</protein>
<dbReference type="InterPro" id="IPR050765">
    <property type="entry name" value="Riboflavin_Biosynth_HTPR"/>
</dbReference>
<comment type="pathway">
    <text evidence="1">Cofactor biosynthesis; riboflavin biosynthesis.</text>
</comment>
<dbReference type="Pfam" id="PF01872">
    <property type="entry name" value="RibD_C"/>
    <property type="match status" value="1"/>
</dbReference>
<dbReference type="PANTHER" id="PTHR38011">
    <property type="entry name" value="DIHYDROFOLATE REDUCTASE FAMILY PROTEIN (AFU_ORTHOLOGUE AFUA_8G06820)"/>
    <property type="match status" value="1"/>
</dbReference>
<dbReference type="InterPro" id="IPR024072">
    <property type="entry name" value="DHFR-like_dom_sf"/>
</dbReference>
<dbReference type="GO" id="GO:0009231">
    <property type="term" value="P:riboflavin biosynthetic process"/>
    <property type="evidence" value="ECO:0007669"/>
    <property type="project" value="InterPro"/>
</dbReference>
<accession>A2BU66</accession>
<evidence type="ECO:0000256" key="2">
    <source>
        <dbReference type="ARBA" id="ARBA00022857"/>
    </source>
</evidence>
<dbReference type="Proteomes" id="UP000001589">
    <property type="component" value="Chromosome"/>
</dbReference>
<dbReference type="SUPFAM" id="SSF53597">
    <property type="entry name" value="Dihydrofolate reductase-like"/>
    <property type="match status" value="1"/>
</dbReference>
<dbReference type="EC" id="1.1.1.193" evidence="5"/>
<gene>
    <name evidence="5" type="ordered locus">P9515_01181</name>
</gene>
<evidence type="ECO:0000256" key="1">
    <source>
        <dbReference type="ARBA" id="ARBA00005104"/>
    </source>
</evidence>
<dbReference type="EMBL" id="CP000552">
    <property type="protein sequence ID" value="ABM71327.1"/>
    <property type="molecule type" value="Genomic_DNA"/>
</dbReference>
<proteinExistence type="predicted"/>
<evidence type="ECO:0000256" key="3">
    <source>
        <dbReference type="ARBA" id="ARBA00023002"/>
    </source>
</evidence>
<dbReference type="KEGG" id="pmc:P9515_01181"/>
<dbReference type="AlphaFoldDB" id="A2BU66"/>
<evidence type="ECO:0000313" key="6">
    <source>
        <dbReference type="Proteomes" id="UP000001589"/>
    </source>
</evidence>
<evidence type="ECO:0000259" key="4">
    <source>
        <dbReference type="Pfam" id="PF01872"/>
    </source>
</evidence>
<organism evidence="5 6">
    <name type="scientific">Prochlorococcus marinus (strain MIT 9515)</name>
    <dbReference type="NCBI Taxonomy" id="167542"/>
    <lineage>
        <taxon>Bacteria</taxon>
        <taxon>Bacillati</taxon>
        <taxon>Cyanobacteriota</taxon>
        <taxon>Cyanophyceae</taxon>
        <taxon>Synechococcales</taxon>
        <taxon>Prochlorococcaceae</taxon>
        <taxon>Prochlorococcus</taxon>
    </lineage>
</organism>
<reference evidence="5 6" key="1">
    <citation type="journal article" date="2007" name="PLoS Genet.">
        <title>Patterns and implications of gene gain and loss in the evolution of Prochlorococcus.</title>
        <authorList>
            <person name="Kettler G.C."/>
            <person name="Martiny A.C."/>
            <person name="Huang K."/>
            <person name="Zucker J."/>
            <person name="Coleman M.L."/>
            <person name="Rodrigue S."/>
            <person name="Chen F."/>
            <person name="Lapidus A."/>
            <person name="Ferriera S."/>
            <person name="Johnson J."/>
            <person name="Steglich C."/>
            <person name="Church G.M."/>
            <person name="Richardson P."/>
            <person name="Chisholm S.W."/>
        </authorList>
    </citation>
    <scope>NUCLEOTIDE SEQUENCE [LARGE SCALE GENOMIC DNA]</scope>
    <source>
        <strain evidence="5 6">MIT 9515</strain>
    </source>
</reference>
<dbReference type="GO" id="GO:0008703">
    <property type="term" value="F:5-amino-6-(5-phosphoribosylamino)uracil reductase activity"/>
    <property type="evidence" value="ECO:0007669"/>
    <property type="project" value="UniProtKB-EC"/>
</dbReference>
<dbReference type="PANTHER" id="PTHR38011:SF7">
    <property type="entry name" value="2,5-DIAMINO-6-RIBOSYLAMINO-4(3H)-PYRIMIDINONE 5'-PHOSPHATE REDUCTASE"/>
    <property type="match status" value="1"/>
</dbReference>
<sequence>MNTPSVAIIIASSLDGRIAFPTGGESHLGSKEDKKMLDEHLSKVDATIFGLGTLKAHQSTYLVKNYCKNGEIKISKTQPISIVASNSKTFEKDWSYFQQPIKRWLISSNKKDVLKNIDFEKEIFYNNSWSETLLSIKKAGINRLALLGGAKLINSFIKEDLIDEIKITIAPRIIGGKFTWIPAEQTSKIFNLKQFWKIKSIQELDKNEIYIHYTRNIKDD</sequence>
<keyword evidence="2" id="KW-0521">NADP</keyword>
<dbReference type="Gene3D" id="3.40.430.10">
    <property type="entry name" value="Dihydrofolate Reductase, subunit A"/>
    <property type="match status" value="1"/>
</dbReference>
<feature type="domain" description="Bacterial bifunctional deaminase-reductase C-terminal" evidence="4">
    <location>
        <begin position="4"/>
        <end position="198"/>
    </location>
</feature>
<dbReference type="InterPro" id="IPR002734">
    <property type="entry name" value="RibDG_C"/>
</dbReference>
<dbReference type="GeneID" id="60200529"/>
<dbReference type="OrthoDB" id="9800865at2"/>
<dbReference type="RefSeq" id="WP_011819442.1">
    <property type="nucleotide sequence ID" value="NC_008817.1"/>
</dbReference>